<accession>A0A917X5F1</accession>
<name>A0A917X5F1_9ACTN</name>
<dbReference type="AlphaFoldDB" id="A0A917X5F1"/>
<gene>
    <name evidence="1" type="ORF">GCM10007977_080660</name>
</gene>
<reference evidence="1" key="1">
    <citation type="journal article" date="2014" name="Int. J. Syst. Evol. Microbiol.">
        <title>Complete genome sequence of Corynebacterium casei LMG S-19264T (=DSM 44701T), isolated from a smear-ripened cheese.</title>
        <authorList>
            <consortium name="US DOE Joint Genome Institute (JGI-PGF)"/>
            <person name="Walter F."/>
            <person name="Albersmeier A."/>
            <person name="Kalinowski J."/>
            <person name="Ruckert C."/>
        </authorList>
    </citation>
    <scope>NUCLEOTIDE SEQUENCE</scope>
    <source>
        <strain evidence="1">JCM 19831</strain>
    </source>
</reference>
<comment type="caution">
    <text evidence="1">The sequence shown here is derived from an EMBL/GenBank/DDBJ whole genome shotgun (WGS) entry which is preliminary data.</text>
</comment>
<reference evidence="1" key="2">
    <citation type="submission" date="2020-09" db="EMBL/GenBank/DDBJ databases">
        <authorList>
            <person name="Sun Q."/>
            <person name="Ohkuma M."/>
        </authorList>
    </citation>
    <scope>NUCLEOTIDE SEQUENCE</scope>
    <source>
        <strain evidence="1">JCM 19831</strain>
    </source>
</reference>
<dbReference type="EMBL" id="BMPI01000054">
    <property type="protein sequence ID" value="GGM66910.1"/>
    <property type="molecule type" value="Genomic_DNA"/>
</dbReference>
<organism evidence="1 2">
    <name type="scientific">Dactylosporangium sucinum</name>
    <dbReference type="NCBI Taxonomy" id="1424081"/>
    <lineage>
        <taxon>Bacteria</taxon>
        <taxon>Bacillati</taxon>
        <taxon>Actinomycetota</taxon>
        <taxon>Actinomycetes</taxon>
        <taxon>Micromonosporales</taxon>
        <taxon>Micromonosporaceae</taxon>
        <taxon>Dactylosporangium</taxon>
    </lineage>
</organism>
<evidence type="ECO:0000313" key="2">
    <source>
        <dbReference type="Proteomes" id="UP000642070"/>
    </source>
</evidence>
<proteinExistence type="predicted"/>
<keyword evidence="2" id="KW-1185">Reference proteome</keyword>
<protein>
    <submittedName>
        <fullName evidence="1">Uncharacterized protein</fullName>
    </submittedName>
</protein>
<evidence type="ECO:0000313" key="1">
    <source>
        <dbReference type="EMBL" id="GGM66910.1"/>
    </source>
</evidence>
<dbReference type="Proteomes" id="UP000642070">
    <property type="component" value="Unassembled WGS sequence"/>
</dbReference>
<sequence length="56" mass="6224">MLDQAYTGQERLSREEIRRKAIAADLPADALTRVDALPEGEYAEDEVVEALRLHGA</sequence>